<comment type="caution">
    <text evidence="1">The sequence shown here is derived from an EMBL/GenBank/DDBJ whole genome shotgun (WGS) entry which is preliminary data.</text>
</comment>
<dbReference type="AlphaFoldDB" id="A0A0F9V4W8"/>
<reference evidence="1" key="1">
    <citation type="journal article" date="2015" name="Nature">
        <title>Complex archaea that bridge the gap between prokaryotes and eukaryotes.</title>
        <authorList>
            <person name="Spang A."/>
            <person name="Saw J.H."/>
            <person name="Jorgensen S.L."/>
            <person name="Zaremba-Niedzwiedzka K."/>
            <person name="Martijn J."/>
            <person name="Lind A.E."/>
            <person name="van Eijk R."/>
            <person name="Schleper C."/>
            <person name="Guy L."/>
            <person name="Ettema T.J."/>
        </authorList>
    </citation>
    <scope>NUCLEOTIDE SEQUENCE</scope>
</reference>
<proteinExistence type="predicted"/>
<accession>A0A0F9V4W8</accession>
<sequence>MNRITLQPTIFINHPYGNETFGYRIYDDHGQTYSNVWDSMPDSDMEALSRVMDDGDETAQNILGFMHEQGLGIYIGDEWYPWDQIKHLFVDES</sequence>
<evidence type="ECO:0000313" key="1">
    <source>
        <dbReference type="EMBL" id="KKN99039.1"/>
    </source>
</evidence>
<dbReference type="EMBL" id="LAZR01000049">
    <property type="protein sequence ID" value="KKN99039.1"/>
    <property type="molecule type" value="Genomic_DNA"/>
</dbReference>
<organism evidence="1">
    <name type="scientific">marine sediment metagenome</name>
    <dbReference type="NCBI Taxonomy" id="412755"/>
    <lineage>
        <taxon>unclassified sequences</taxon>
        <taxon>metagenomes</taxon>
        <taxon>ecological metagenomes</taxon>
    </lineage>
</organism>
<gene>
    <name evidence="1" type="ORF">LCGC14_0142840</name>
</gene>
<protein>
    <submittedName>
        <fullName evidence="1">Uncharacterized protein</fullName>
    </submittedName>
</protein>
<name>A0A0F9V4W8_9ZZZZ</name>